<proteinExistence type="predicted"/>
<evidence type="ECO:0000313" key="2">
    <source>
        <dbReference type="Proteomes" id="UP001281761"/>
    </source>
</evidence>
<dbReference type="EMBL" id="JARBJD010000149">
    <property type="protein sequence ID" value="KAK2949808.1"/>
    <property type="molecule type" value="Genomic_DNA"/>
</dbReference>
<gene>
    <name evidence="1" type="ORF">BLNAU_15290</name>
</gene>
<accession>A0ABQ9XB98</accession>
<protein>
    <submittedName>
        <fullName evidence="1">Uncharacterized protein</fullName>
    </submittedName>
</protein>
<comment type="caution">
    <text evidence="1">The sequence shown here is derived from an EMBL/GenBank/DDBJ whole genome shotgun (WGS) entry which is preliminary data.</text>
</comment>
<organism evidence="1 2">
    <name type="scientific">Blattamonas nauphoetae</name>
    <dbReference type="NCBI Taxonomy" id="2049346"/>
    <lineage>
        <taxon>Eukaryota</taxon>
        <taxon>Metamonada</taxon>
        <taxon>Preaxostyla</taxon>
        <taxon>Oxymonadida</taxon>
        <taxon>Blattamonas</taxon>
    </lineage>
</organism>
<name>A0ABQ9XB98_9EUKA</name>
<evidence type="ECO:0000313" key="1">
    <source>
        <dbReference type="EMBL" id="KAK2949808.1"/>
    </source>
</evidence>
<dbReference type="Proteomes" id="UP001281761">
    <property type="component" value="Unassembled WGS sequence"/>
</dbReference>
<reference evidence="1 2" key="1">
    <citation type="journal article" date="2022" name="bioRxiv">
        <title>Genomics of Preaxostyla Flagellates Illuminates Evolutionary Transitions and the Path Towards Mitochondrial Loss.</title>
        <authorList>
            <person name="Novak L.V.F."/>
            <person name="Treitli S.C."/>
            <person name="Pyrih J."/>
            <person name="Halakuc P."/>
            <person name="Pipaliya S.V."/>
            <person name="Vacek V."/>
            <person name="Brzon O."/>
            <person name="Soukal P."/>
            <person name="Eme L."/>
            <person name="Dacks J.B."/>
            <person name="Karnkowska A."/>
            <person name="Elias M."/>
            <person name="Hampl V."/>
        </authorList>
    </citation>
    <scope>NUCLEOTIDE SEQUENCE [LARGE SCALE GENOMIC DNA]</scope>
    <source>
        <strain evidence="1">NAU3</strain>
        <tissue evidence="1">Gut</tissue>
    </source>
</reference>
<sequence>MTSDSHFARTLRQNVKVAQIDGKTKLIPMIKFIAELFGAYLNRLRAQIGQIHLLWTTEPEHSMLLDKNISTCGTDTSEHLDVATLTTQITATCEVLKSLSHFFDSAVFWDAQRKEMPLDYQILRLFGEFFSFYCETVEHENSLQKQNPTIELSWMDSRTMVKEGITYIVPVCLNGMRNLLLMSKFMKFKIYETIYPQHRPSDEHFFSVLSTLLAFRIPDLAFLIARIMNVIVAWKQADYPTLLKSGLIEVLFRYVIAQGIDDEQTEKNIMQIASVVLIGGEKGYFKYYQPRMIDRDSAHRLCCLLAQSNFVTMMENRSQQRAEEWTKELGKLRSRCSEYETRLSNLSSAFSIDCIPFLSWTENYYESWFGQTVVFQSLVATRKIQPALDVSLEAKATQFLESLTEIFRWSPDDLLSAHVSHSDGSLTDFVQSIVVLISSPNQVIKTATMKMLNKVVVNCSAIHALLLIKADLIDQLLVTLNPLSLSFADAVDIHSKLMSIIHWSVLLTTPDGLKKLKIEDPDEQQALCETVLKQGLAPSSTYLCYLCAKYHSIIEGDMSTLFMTLLSQLLQISSHSHQTMEYVLTLPVFLATSSCLSFFETDSTIDTFLSSMIDPKSKRNEQSGDVRESEMTILRSLRMEGIDDVIEEKLVNDRSSDHANRTVVNTIKWSNMLGMNHSEYKSTPTRTRWRFVSIFDFFGPYR</sequence>
<keyword evidence="2" id="KW-1185">Reference proteome</keyword>